<reference evidence="1 2" key="1">
    <citation type="journal article" date="2016" name="Mol. Biol. Evol.">
        <title>Comparative Genomics of Early-Diverging Mushroom-Forming Fungi Provides Insights into the Origins of Lignocellulose Decay Capabilities.</title>
        <authorList>
            <person name="Nagy L.G."/>
            <person name="Riley R."/>
            <person name="Tritt A."/>
            <person name="Adam C."/>
            <person name="Daum C."/>
            <person name="Floudas D."/>
            <person name="Sun H."/>
            <person name="Yadav J.S."/>
            <person name="Pangilinan J."/>
            <person name="Larsson K.H."/>
            <person name="Matsuura K."/>
            <person name="Barry K."/>
            <person name="Labutti K."/>
            <person name="Kuo R."/>
            <person name="Ohm R.A."/>
            <person name="Bhattacharya S.S."/>
            <person name="Shirouzu T."/>
            <person name="Yoshinaga Y."/>
            <person name="Martin F.M."/>
            <person name="Grigoriev I.V."/>
            <person name="Hibbett D.S."/>
        </authorList>
    </citation>
    <scope>NUCLEOTIDE SEQUENCE [LARGE SCALE GENOMIC DNA]</scope>
    <source>
        <strain evidence="1 2">HHB12029</strain>
    </source>
</reference>
<dbReference type="InParanoid" id="A0A165ENM2"/>
<dbReference type="Proteomes" id="UP000077266">
    <property type="component" value="Unassembled WGS sequence"/>
</dbReference>
<evidence type="ECO:0000313" key="1">
    <source>
        <dbReference type="EMBL" id="KZV87358.1"/>
    </source>
</evidence>
<keyword evidence="2" id="KW-1185">Reference proteome</keyword>
<name>A0A165ENM2_EXIGL</name>
<sequence>MVIGFNPSVVVIGSDERKALTGVQTVEMRSYAMQYEDRHIAKLHYAKSTMRFHLSMRIRFIRGDRRAGDRALGIPHR</sequence>
<accession>A0A165ENM2</accession>
<organism evidence="1 2">
    <name type="scientific">Exidia glandulosa HHB12029</name>
    <dbReference type="NCBI Taxonomy" id="1314781"/>
    <lineage>
        <taxon>Eukaryota</taxon>
        <taxon>Fungi</taxon>
        <taxon>Dikarya</taxon>
        <taxon>Basidiomycota</taxon>
        <taxon>Agaricomycotina</taxon>
        <taxon>Agaricomycetes</taxon>
        <taxon>Auriculariales</taxon>
        <taxon>Exidiaceae</taxon>
        <taxon>Exidia</taxon>
    </lineage>
</organism>
<proteinExistence type="predicted"/>
<dbReference type="OrthoDB" id="1750432at2759"/>
<protein>
    <submittedName>
        <fullName evidence="1">Uncharacterized protein</fullName>
    </submittedName>
</protein>
<dbReference type="AlphaFoldDB" id="A0A165ENM2"/>
<gene>
    <name evidence="1" type="ORF">EXIGLDRAFT_723789</name>
</gene>
<evidence type="ECO:0000313" key="2">
    <source>
        <dbReference type="Proteomes" id="UP000077266"/>
    </source>
</evidence>
<dbReference type="EMBL" id="KV426128">
    <property type="protein sequence ID" value="KZV87358.1"/>
    <property type="molecule type" value="Genomic_DNA"/>
</dbReference>